<evidence type="ECO:0000256" key="5">
    <source>
        <dbReference type="ARBA" id="ARBA00023163"/>
    </source>
</evidence>
<dbReference type="PANTHER" id="PTHR33304:SF18">
    <property type="entry name" value="CHROMATIN REGULATOR PHD FAMILY-RELATED"/>
    <property type="match status" value="1"/>
</dbReference>
<keyword evidence="3" id="KW-0862">Zinc</keyword>
<evidence type="ECO:0000259" key="7">
    <source>
        <dbReference type="Pfam" id="PF23121"/>
    </source>
</evidence>
<dbReference type="Proteomes" id="UP001604277">
    <property type="component" value="Unassembled WGS sequence"/>
</dbReference>
<dbReference type="EMBL" id="JBFOLJ010000017">
    <property type="protein sequence ID" value="KAL2467889.1"/>
    <property type="molecule type" value="Genomic_DNA"/>
</dbReference>
<feature type="domain" description="AIPP2-like SPOC-like" evidence="7">
    <location>
        <begin position="246"/>
        <end position="374"/>
    </location>
</feature>
<evidence type="ECO:0000256" key="1">
    <source>
        <dbReference type="ARBA" id="ARBA00022723"/>
    </source>
</evidence>
<proteinExistence type="predicted"/>
<keyword evidence="4" id="KW-0805">Transcription regulation</keyword>
<keyword evidence="9" id="KW-1185">Reference proteome</keyword>
<organism evidence="8 9">
    <name type="scientific">Forsythia ovata</name>
    <dbReference type="NCBI Taxonomy" id="205694"/>
    <lineage>
        <taxon>Eukaryota</taxon>
        <taxon>Viridiplantae</taxon>
        <taxon>Streptophyta</taxon>
        <taxon>Embryophyta</taxon>
        <taxon>Tracheophyta</taxon>
        <taxon>Spermatophyta</taxon>
        <taxon>Magnoliopsida</taxon>
        <taxon>eudicotyledons</taxon>
        <taxon>Gunneridae</taxon>
        <taxon>Pentapetalae</taxon>
        <taxon>asterids</taxon>
        <taxon>lamiids</taxon>
        <taxon>Lamiales</taxon>
        <taxon>Oleaceae</taxon>
        <taxon>Forsythieae</taxon>
        <taxon>Forsythia</taxon>
    </lineage>
</organism>
<feature type="compositionally biased region" description="Basic and acidic residues" evidence="6">
    <location>
        <begin position="130"/>
        <end position="146"/>
    </location>
</feature>
<keyword evidence="1" id="KW-0479">Metal-binding</keyword>
<evidence type="ECO:0000256" key="3">
    <source>
        <dbReference type="ARBA" id="ARBA00022833"/>
    </source>
</evidence>
<feature type="region of interest" description="Disordered" evidence="6">
    <location>
        <begin position="403"/>
        <end position="434"/>
    </location>
</feature>
<feature type="compositionally biased region" description="Basic and acidic residues" evidence="6">
    <location>
        <begin position="403"/>
        <end position="422"/>
    </location>
</feature>
<name>A0ABD1PY90_9LAMI</name>
<evidence type="ECO:0000313" key="9">
    <source>
        <dbReference type="Proteomes" id="UP001604277"/>
    </source>
</evidence>
<reference evidence="9" key="1">
    <citation type="submission" date="2024-07" db="EMBL/GenBank/DDBJ databases">
        <title>Two chromosome-level genome assemblies of Korean endemic species Abeliophyllum distichum and Forsythia ovata (Oleaceae).</title>
        <authorList>
            <person name="Jang H."/>
        </authorList>
    </citation>
    <scope>NUCLEOTIDE SEQUENCE [LARGE SCALE GENOMIC DNA]</scope>
</reference>
<comment type="caution">
    <text evidence="8">The sequence shown here is derived from an EMBL/GenBank/DDBJ whole genome shotgun (WGS) entry which is preliminary data.</text>
</comment>
<keyword evidence="5" id="KW-0804">Transcription</keyword>
<dbReference type="InterPro" id="IPR056280">
    <property type="entry name" value="AIPP2-like_SPOC"/>
</dbReference>
<dbReference type="GO" id="GO:0008270">
    <property type="term" value="F:zinc ion binding"/>
    <property type="evidence" value="ECO:0007669"/>
    <property type="project" value="UniProtKB-KW"/>
</dbReference>
<keyword evidence="2" id="KW-0863">Zinc-finger</keyword>
<feature type="region of interest" description="Disordered" evidence="6">
    <location>
        <begin position="121"/>
        <end position="153"/>
    </location>
</feature>
<evidence type="ECO:0000256" key="2">
    <source>
        <dbReference type="ARBA" id="ARBA00022771"/>
    </source>
</evidence>
<accession>A0ABD1PY90</accession>
<dbReference type="AlphaFoldDB" id="A0ABD1PY90"/>
<dbReference type="PANTHER" id="PTHR33304">
    <property type="match status" value="1"/>
</dbReference>
<dbReference type="InterPro" id="IPR049914">
    <property type="entry name" value="PHD1-3/5-6"/>
</dbReference>
<evidence type="ECO:0000256" key="6">
    <source>
        <dbReference type="SAM" id="MobiDB-lite"/>
    </source>
</evidence>
<dbReference type="Pfam" id="PF23121">
    <property type="entry name" value="SPOC_AIPP2"/>
    <property type="match status" value="1"/>
</dbReference>
<evidence type="ECO:0000256" key="4">
    <source>
        <dbReference type="ARBA" id="ARBA00023015"/>
    </source>
</evidence>
<gene>
    <name evidence="8" type="ORF">Fot_51414</name>
</gene>
<evidence type="ECO:0000313" key="8">
    <source>
        <dbReference type="EMBL" id="KAL2467889.1"/>
    </source>
</evidence>
<protein>
    <recommendedName>
        <fullName evidence="7">AIPP2-like SPOC-like domain-containing protein</fullName>
    </recommendedName>
</protein>
<sequence>MDICLNCGDKGTTNAFVYCVNCLDCALHRYCMDVVTFDEFVPWVCDDCEVILQKQSAPQNCDPVTCNKGDHAVSKEIKVLSGKELKKCDTLAQTEGHVCEGDPTRQSSETHTKIGLDEFAKSASGSTHPIAEKDQHGSGKQRDQKRCSRQSCESESELGVGEHTCLVRKTPFKNSKKMKTAMFSEANSVEHGRNSNYADMSIGMTEIYSVNPNISNSYEAAPQGLPNVLSMLDFHGPALPVFTPIWRGSFNIQNKDNGMLDEFVAHMSSKACQKVFDEASQFQGVLHLEMLPRSLVWPKSFETSQPKDDSIALYFFPSDSRYERIFDHLVEEMVSQELAMKAILSNAELLVFTSLELPSQYWRFQGKYYLWGVFRGKQASSHVVDDHLTDSTRGDKQILYSDCSKDMDGSGDKNTLKTKNWDARSPLSPLSNSD</sequence>